<keyword evidence="1" id="KW-0732">Signal</keyword>
<dbReference type="Pfam" id="PF24223">
    <property type="entry name" value="MrpH_C"/>
    <property type="match status" value="1"/>
</dbReference>
<protein>
    <recommendedName>
        <fullName evidence="2">Fimbrial adhesin MrpH C-terminal domain-containing protein</fullName>
    </recommendedName>
</protein>
<keyword evidence="4" id="KW-1185">Reference proteome</keyword>
<accession>A0ABS0TQF0</accession>
<feature type="signal peptide" evidence="1">
    <location>
        <begin position="1"/>
        <end position="22"/>
    </location>
</feature>
<dbReference type="Gene3D" id="2.60.40.1090">
    <property type="entry name" value="Fimbrial-type adhesion domain"/>
    <property type="match status" value="1"/>
</dbReference>
<organism evidence="3 4">
    <name type="scientific">Serratia proteamaculans</name>
    <dbReference type="NCBI Taxonomy" id="28151"/>
    <lineage>
        <taxon>Bacteria</taxon>
        <taxon>Pseudomonadati</taxon>
        <taxon>Pseudomonadota</taxon>
        <taxon>Gammaproteobacteria</taxon>
        <taxon>Enterobacterales</taxon>
        <taxon>Yersiniaceae</taxon>
        <taxon>Serratia</taxon>
    </lineage>
</organism>
<dbReference type="InterPro" id="IPR036937">
    <property type="entry name" value="Adhesion_dom_fimbrial_sf"/>
</dbReference>
<dbReference type="RefSeq" id="WP_139281213.1">
    <property type="nucleotide sequence ID" value="NZ_CAMIQC010000005.1"/>
</dbReference>
<evidence type="ECO:0000313" key="3">
    <source>
        <dbReference type="EMBL" id="MBI6180585.1"/>
    </source>
</evidence>
<feature type="chain" id="PRO_5047485907" description="Fimbrial adhesin MrpH C-terminal domain-containing protein" evidence="1">
    <location>
        <begin position="23"/>
        <end position="275"/>
    </location>
</feature>
<dbReference type="Proteomes" id="UP000639004">
    <property type="component" value="Unassembled WGS sequence"/>
</dbReference>
<evidence type="ECO:0000313" key="4">
    <source>
        <dbReference type="Proteomes" id="UP000639004"/>
    </source>
</evidence>
<feature type="domain" description="Fimbrial adhesin MrpH C-terminal" evidence="2">
    <location>
        <begin position="163"/>
        <end position="273"/>
    </location>
</feature>
<proteinExistence type="predicted"/>
<name>A0ABS0TQF0_SERPR</name>
<dbReference type="EMBL" id="JAEHSL010000005">
    <property type="protein sequence ID" value="MBI6180585.1"/>
    <property type="molecule type" value="Genomic_DNA"/>
</dbReference>
<evidence type="ECO:0000259" key="2">
    <source>
        <dbReference type="Pfam" id="PF24223"/>
    </source>
</evidence>
<sequence>MRRIIFCLTIIFCHQAYSFVNANVTVDWQLAQGGEVLRFNILSVDPIRNDSIFDCGGILSKPKCQIMIARGGRFTPPYNVFLPLKGKQTFTTLIDTWSKSLPASGAIADWGKWVKENNGKAPCIVFDAVSDGNYGESFASSCNGTVTPPPVDPPEPPVSCYLNGNIYLQHGTLAADNVTGDKTDTVANLYCTRAAKVKLQALASLGGNSNVVNLRADGSLKSSLSVGGYAGNDGVLLDVPGTGGKAVTFSSVLISNGALVPGSFTGSGVAVLDIL</sequence>
<gene>
    <name evidence="3" type="ORF">JEQ07_09250</name>
</gene>
<dbReference type="InterPro" id="IPR057010">
    <property type="entry name" value="MrpH_C"/>
</dbReference>
<evidence type="ECO:0000256" key="1">
    <source>
        <dbReference type="SAM" id="SignalP"/>
    </source>
</evidence>
<comment type="caution">
    <text evidence="3">The sequence shown here is derived from an EMBL/GenBank/DDBJ whole genome shotgun (WGS) entry which is preliminary data.</text>
</comment>
<reference evidence="3 4" key="1">
    <citation type="submission" date="2020-12" db="EMBL/GenBank/DDBJ databases">
        <title>Enhanced detection system for hospital associated transmission using whole genome sequencing surveillance.</title>
        <authorList>
            <person name="Harrison L.H."/>
            <person name="Van Tyne D."/>
            <person name="Marsh J.W."/>
            <person name="Griffith M.P."/>
            <person name="Snyder D.J."/>
            <person name="Cooper V.S."/>
            <person name="Mustapha M."/>
        </authorList>
    </citation>
    <scope>NUCLEOTIDE SEQUENCE [LARGE SCALE GENOMIC DNA]</scope>
    <source>
        <strain evidence="3 4">SER00238</strain>
    </source>
</reference>